<dbReference type="AlphaFoldDB" id="A0A4Y2SYZ7"/>
<proteinExistence type="predicted"/>
<feature type="compositionally biased region" description="Basic residues" evidence="1">
    <location>
        <begin position="28"/>
        <end position="37"/>
    </location>
</feature>
<protein>
    <submittedName>
        <fullName evidence="2">Uncharacterized protein</fullName>
    </submittedName>
</protein>
<name>A0A4Y2SYZ7_ARAVE</name>
<evidence type="ECO:0000313" key="2">
    <source>
        <dbReference type="EMBL" id="GBN92883.1"/>
    </source>
</evidence>
<keyword evidence="3" id="KW-1185">Reference proteome</keyword>
<evidence type="ECO:0000256" key="1">
    <source>
        <dbReference type="SAM" id="MobiDB-lite"/>
    </source>
</evidence>
<sequence>MQLLVESKELVDGRVPTELKSKLVVQSKKPKAHHRRTGAGGSPSTKNSAVGACSAAGDRLWECYNWSEEIWHNSADTTAGSTYSCEQSVLRIDIIKNS</sequence>
<accession>A0A4Y2SYZ7</accession>
<gene>
    <name evidence="2" type="ORF">AVEN_223967_1</name>
</gene>
<organism evidence="2 3">
    <name type="scientific">Araneus ventricosus</name>
    <name type="common">Orbweaver spider</name>
    <name type="synonym">Epeira ventricosa</name>
    <dbReference type="NCBI Taxonomy" id="182803"/>
    <lineage>
        <taxon>Eukaryota</taxon>
        <taxon>Metazoa</taxon>
        <taxon>Ecdysozoa</taxon>
        <taxon>Arthropoda</taxon>
        <taxon>Chelicerata</taxon>
        <taxon>Arachnida</taxon>
        <taxon>Araneae</taxon>
        <taxon>Araneomorphae</taxon>
        <taxon>Entelegynae</taxon>
        <taxon>Araneoidea</taxon>
        <taxon>Araneidae</taxon>
        <taxon>Araneus</taxon>
    </lineage>
</organism>
<dbReference type="Proteomes" id="UP000499080">
    <property type="component" value="Unassembled WGS sequence"/>
</dbReference>
<dbReference type="EMBL" id="BGPR01024649">
    <property type="protein sequence ID" value="GBN92883.1"/>
    <property type="molecule type" value="Genomic_DNA"/>
</dbReference>
<feature type="region of interest" description="Disordered" evidence="1">
    <location>
        <begin position="23"/>
        <end position="50"/>
    </location>
</feature>
<comment type="caution">
    <text evidence="2">The sequence shown here is derived from an EMBL/GenBank/DDBJ whole genome shotgun (WGS) entry which is preliminary data.</text>
</comment>
<evidence type="ECO:0000313" key="3">
    <source>
        <dbReference type="Proteomes" id="UP000499080"/>
    </source>
</evidence>
<reference evidence="2 3" key="1">
    <citation type="journal article" date="2019" name="Sci. Rep.">
        <title>Orb-weaving spider Araneus ventricosus genome elucidates the spidroin gene catalogue.</title>
        <authorList>
            <person name="Kono N."/>
            <person name="Nakamura H."/>
            <person name="Ohtoshi R."/>
            <person name="Moran D.A.P."/>
            <person name="Shinohara A."/>
            <person name="Yoshida Y."/>
            <person name="Fujiwara M."/>
            <person name="Mori M."/>
            <person name="Tomita M."/>
            <person name="Arakawa K."/>
        </authorList>
    </citation>
    <scope>NUCLEOTIDE SEQUENCE [LARGE SCALE GENOMIC DNA]</scope>
</reference>